<dbReference type="InterPro" id="IPR001204">
    <property type="entry name" value="Phos_transporter"/>
</dbReference>
<proteinExistence type="inferred from homology"/>
<feature type="transmembrane region" description="Helical" evidence="7">
    <location>
        <begin position="273"/>
        <end position="298"/>
    </location>
</feature>
<feature type="transmembrane region" description="Helical" evidence="7">
    <location>
        <begin position="518"/>
        <end position="538"/>
    </location>
</feature>
<evidence type="ECO:0000313" key="9">
    <source>
        <dbReference type="EMBL" id="KAF8821341.1"/>
    </source>
</evidence>
<evidence type="ECO:0000256" key="4">
    <source>
        <dbReference type="ARBA" id="ARBA00022692"/>
    </source>
</evidence>
<feature type="region of interest" description="Disordered" evidence="8">
    <location>
        <begin position="364"/>
        <end position="388"/>
    </location>
</feature>
<comment type="subcellular location">
    <subcellularLocation>
        <location evidence="1 7">Membrane</location>
        <topology evidence="1 7">Multi-pass membrane protein</topology>
    </subcellularLocation>
</comment>
<feature type="transmembrane region" description="Helical" evidence="7">
    <location>
        <begin position="122"/>
        <end position="141"/>
    </location>
</feature>
<feature type="transmembrane region" description="Helical" evidence="7">
    <location>
        <begin position="172"/>
        <end position="199"/>
    </location>
</feature>
<keyword evidence="4 7" id="KW-0812">Transmembrane</keyword>
<dbReference type="PANTHER" id="PTHR11101">
    <property type="entry name" value="PHOSPHATE TRANSPORTER"/>
    <property type="match status" value="1"/>
</dbReference>
<keyword evidence="10" id="KW-1185">Reference proteome</keyword>
<evidence type="ECO:0000256" key="2">
    <source>
        <dbReference type="ARBA" id="ARBA00022448"/>
    </source>
</evidence>
<dbReference type="Pfam" id="PF01384">
    <property type="entry name" value="PHO4"/>
    <property type="match status" value="1"/>
</dbReference>
<accession>A0ABQ7JBJ8</accession>
<evidence type="ECO:0000256" key="7">
    <source>
        <dbReference type="RuleBase" id="RU363058"/>
    </source>
</evidence>
<evidence type="ECO:0000256" key="8">
    <source>
        <dbReference type="SAM" id="MobiDB-lite"/>
    </source>
</evidence>
<evidence type="ECO:0000256" key="3">
    <source>
        <dbReference type="ARBA" id="ARBA00022592"/>
    </source>
</evidence>
<keyword evidence="6 7" id="KW-0472">Membrane</keyword>
<protein>
    <recommendedName>
        <fullName evidence="7">Phosphate transporter</fullName>
    </recommendedName>
</protein>
<sequence length="620" mass="67180">MYELLCAFFLDPNLNFLATKVIDFSRIFVNKNISMAAENFIWIVVAGSIAAFMTAFAIGANDVANTFSTAVGGKSLSLKTAIILGSLFEIIGATLLGSAVTDTIRKNIIGKQYFSVFDDSPGILMLGMLCSLVGSGFWVLIATHLALPVSTTHSIVGSLIGFGIAAGKFGAIHWSMIGIIVLCWLCAPFVAGLFGALCFGSIRSCILRRTNALQRGCRALLLLMLLICATFSYFFIFHNPFILSFSCSQVSNNGNIETFAPCSLSRWAKANMLLAFATVLLLTTLLAGLLSVGAYYLVLSKLKNLNSIQTSEEIVKVEIEASDADFSKYLSSNTKFISDDSERQKTTSFETVCSESNMENSLDYTSISMPQTPDPQPSGSEKPSRSRNSSWITLGWMDSPYDLENDTELVRTIQSSAEEFSEESECFFSACQVGLNFIFSACLGCLAHSTNDTANAIGPLSVIYFSYIKGSVATMSSVPWYIFFCGGCSMALGLIFLGHKVVNTMGNKLVKITPSRGFSIDVGAAWVVMLFSIFGIPLSTTHGTVGSTVGVGLIERGVKNSGADASLDSHLHLNWKLLTNIFLSWIVTLIFSGMFLIFYKRSMCTTVVFYGTHLSFCGIA</sequence>
<dbReference type="EMBL" id="JADAQX010000192">
    <property type="protein sequence ID" value="KAF8821341.1"/>
    <property type="molecule type" value="Genomic_DNA"/>
</dbReference>
<evidence type="ECO:0000256" key="6">
    <source>
        <dbReference type="ARBA" id="ARBA00023136"/>
    </source>
</evidence>
<reference evidence="9 10" key="1">
    <citation type="journal article" date="2020" name="bioRxiv">
        <title>Metabolic contributions of an alphaproteobacterial endosymbiont in the apicomplexan Cardiosporidium cionae.</title>
        <authorList>
            <person name="Hunter E.S."/>
            <person name="Paight C.J."/>
            <person name="Lane C.E."/>
        </authorList>
    </citation>
    <scope>NUCLEOTIDE SEQUENCE [LARGE SCALE GENOMIC DNA]</scope>
    <source>
        <strain evidence="9">ESH_2018</strain>
    </source>
</reference>
<name>A0ABQ7JBJ8_9APIC</name>
<evidence type="ECO:0000256" key="1">
    <source>
        <dbReference type="ARBA" id="ARBA00004141"/>
    </source>
</evidence>
<dbReference type="PANTHER" id="PTHR11101:SF80">
    <property type="entry name" value="PHOSPHATE TRANSPORTER"/>
    <property type="match status" value="1"/>
</dbReference>
<keyword evidence="2 7" id="KW-0813">Transport</keyword>
<feature type="transmembrane region" description="Helical" evidence="7">
    <location>
        <begin position="478"/>
        <end position="497"/>
    </location>
</feature>
<feature type="transmembrane region" description="Helical" evidence="7">
    <location>
        <begin position="80"/>
        <end position="101"/>
    </location>
</feature>
<dbReference type="Proteomes" id="UP000823046">
    <property type="component" value="Unassembled WGS sequence"/>
</dbReference>
<comment type="similarity">
    <text evidence="7">Belongs to the inorganic phosphate transporter (PiT) (TC 2.A.20) family.</text>
</comment>
<feature type="transmembrane region" description="Helical" evidence="7">
    <location>
        <begin position="40"/>
        <end position="60"/>
    </location>
</feature>
<comment type="function">
    <text evidence="7">Sodium-phosphate symporter.</text>
</comment>
<organism evidence="9 10">
    <name type="scientific">Cardiosporidium cionae</name>
    <dbReference type="NCBI Taxonomy" id="476202"/>
    <lineage>
        <taxon>Eukaryota</taxon>
        <taxon>Sar</taxon>
        <taxon>Alveolata</taxon>
        <taxon>Apicomplexa</taxon>
        <taxon>Aconoidasida</taxon>
        <taxon>Nephromycida</taxon>
        <taxon>Cardiosporidium</taxon>
    </lineage>
</organism>
<feature type="transmembrane region" description="Helical" evidence="7">
    <location>
        <begin position="219"/>
        <end position="236"/>
    </location>
</feature>
<gene>
    <name evidence="9" type="ORF">IE077_002141</name>
</gene>
<evidence type="ECO:0000256" key="5">
    <source>
        <dbReference type="ARBA" id="ARBA00022989"/>
    </source>
</evidence>
<feature type="transmembrane region" description="Helical" evidence="7">
    <location>
        <begin position="577"/>
        <end position="599"/>
    </location>
</feature>
<keyword evidence="3 7" id="KW-0592">Phosphate transport</keyword>
<evidence type="ECO:0000313" key="10">
    <source>
        <dbReference type="Proteomes" id="UP000823046"/>
    </source>
</evidence>
<comment type="caution">
    <text evidence="9">The sequence shown here is derived from an EMBL/GenBank/DDBJ whole genome shotgun (WGS) entry which is preliminary data.</text>
</comment>
<keyword evidence="5 7" id="KW-1133">Transmembrane helix</keyword>